<dbReference type="Proteomes" id="UP000199598">
    <property type="component" value="Unassembled WGS sequence"/>
</dbReference>
<proteinExistence type="predicted"/>
<keyword evidence="2" id="KW-1185">Reference proteome</keyword>
<name>A0A1I4FZF9_9HYPH</name>
<dbReference type="EMBL" id="FOSK01000024">
    <property type="protein sequence ID" value="SFL22690.1"/>
    <property type="molecule type" value="Genomic_DNA"/>
</dbReference>
<evidence type="ECO:0000313" key="1">
    <source>
        <dbReference type="EMBL" id="SFL22690.1"/>
    </source>
</evidence>
<evidence type="ECO:0000313" key="2">
    <source>
        <dbReference type="Proteomes" id="UP000199598"/>
    </source>
</evidence>
<protein>
    <submittedName>
        <fullName evidence="1">Uncharacterized protein</fullName>
    </submittedName>
</protein>
<comment type="caution">
    <text evidence="1">The sequence shown here is derived from an EMBL/GenBank/DDBJ whole genome shotgun (WGS) entry which is preliminary data.</text>
</comment>
<gene>
    <name evidence="1" type="ORF">SAMN04488518_1243</name>
</gene>
<reference evidence="1 2" key="1">
    <citation type="submission" date="2016-10" db="EMBL/GenBank/DDBJ databases">
        <authorList>
            <person name="Varghese N."/>
            <person name="Submissions S."/>
        </authorList>
    </citation>
    <scope>NUCLEOTIDE SEQUENCE [LARGE SCALE GENOMIC DNA]</scope>
    <source>
        <strain evidence="1 2">DSM 16392</strain>
    </source>
</reference>
<organism evidence="1 2">
    <name type="scientific">Pseudovibrio ascidiaceicola</name>
    <dbReference type="NCBI Taxonomy" id="285279"/>
    <lineage>
        <taxon>Bacteria</taxon>
        <taxon>Pseudomonadati</taxon>
        <taxon>Pseudomonadota</taxon>
        <taxon>Alphaproteobacteria</taxon>
        <taxon>Hyphomicrobiales</taxon>
        <taxon>Stappiaceae</taxon>
        <taxon>Pseudovibrio</taxon>
    </lineage>
</organism>
<sequence length="103" mass="11728">MDDAENGQVNFPEWTEYQSKNGLDPLGMQNSSVNLYQTFLPGISNVTLRMRYYGLYAWLNRAYGQNIGDTNPETWKRYIRRTEALYALIACRHGGETGVAGID</sequence>
<dbReference type="RefSeq" id="WP_093524251.1">
    <property type="nucleotide sequence ID" value="NZ_FOSK01000024.1"/>
</dbReference>
<accession>A0A1I4FZF9</accession>